<dbReference type="Pfam" id="PF01715">
    <property type="entry name" value="IPPT"/>
    <property type="match status" value="1"/>
</dbReference>
<comment type="similarity">
    <text evidence="2 10">Belongs to the IPP transferase family.</text>
</comment>
<evidence type="ECO:0000256" key="10">
    <source>
        <dbReference type="RuleBase" id="RU003785"/>
    </source>
</evidence>
<evidence type="ECO:0000313" key="13">
    <source>
        <dbReference type="Proteomes" id="UP001195914"/>
    </source>
</evidence>
<dbReference type="InterPro" id="IPR027417">
    <property type="entry name" value="P-loop_NTPase"/>
</dbReference>
<dbReference type="InterPro" id="IPR018022">
    <property type="entry name" value="IPT"/>
</dbReference>
<keyword evidence="13" id="KW-1185">Reference proteome</keyword>
<gene>
    <name evidence="12" type="ORF">X943_002903</name>
</gene>
<dbReference type="HAMAP" id="MF_00185">
    <property type="entry name" value="IPP_trans"/>
    <property type="match status" value="1"/>
</dbReference>
<evidence type="ECO:0000256" key="9">
    <source>
        <dbReference type="ARBA" id="ARBA00049563"/>
    </source>
</evidence>
<name>A0AAD9GAJ9_BABDI</name>
<comment type="caution">
    <text evidence="12">The sequence shown here is derived from an EMBL/GenBank/DDBJ whole genome shotgun (WGS) entry which is preliminary data.</text>
</comment>
<keyword evidence="7 10" id="KW-0067">ATP-binding</keyword>
<dbReference type="PANTHER" id="PTHR11088:SF60">
    <property type="entry name" value="TRNA DIMETHYLALLYLTRANSFERASE"/>
    <property type="match status" value="1"/>
</dbReference>
<evidence type="ECO:0000256" key="1">
    <source>
        <dbReference type="ARBA" id="ARBA00001946"/>
    </source>
</evidence>
<keyword evidence="6 10" id="KW-0547">Nucleotide-binding</keyword>
<dbReference type="Gene3D" id="3.40.50.300">
    <property type="entry name" value="P-loop containing nucleotide triphosphate hydrolases"/>
    <property type="match status" value="1"/>
</dbReference>
<accession>A0AAD9GAJ9</accession>
<evidence type="ECO:0000256" key="5">
    <source>
        <dbReference type="ARBA" id="ARBA00022694"/>
    </source>
</evidence>
<evidence type="ECO:0000256" key="7">
    <source>
        <dbReference type="ARBA" id="ARBA00022840"/>
    </source>
</evidence>
<comment type="cofactor">
    <cofactor evidence="1">
        <name>Mg(2+)</name>
        <dbReference type="ChEBI" id="CHEBI:18420"/>
    </cofactor>
</comment>
<protein>
    <recommendedName>
        <fullName evidence="3">tRNA dimethylallyltransferase</fullName>
        <ecNumber evidence="3">2.5.1.75</ecNumber>
    </recommendedName>
</protein>
<comment type="catalytic activity">
    <reaction evidence="9">
        <text>adenosine(37) in tRNA + dimethylallyl diphosphate = N(6)-dimethylallyladenosine(37) in tRNA + diphosphate</text>
        <dbReference type="Rhea" id="RHEA:26482"/>
        <dbReference type="Rhea" id="RHEA-COMP:10162"/>
        <dbReference type="Rhea" id="RHEA-COMP:10375"/>
        <dbReference type="ChEBI" id="CHEBI:33019"/>
        <dbReference type="ChEBI" id="CHEBI:57623"/>
        <dbReference type="ChEBI" id="CHEBI:74411"/>
        <dbReference type="ChEBI" id="CHEBI:74415"/>
        <dbReference type="EC" id="2.5.1.75"/>
    </reaction>
</comment>
<evidence type="ECO:0000256" key="4">
    <source>
        <dbReference type="ARBA" id="ARBA00022679"/>
    </source>
</evidence>
<evidence type="ECO:0000256" key="6">
    <source>
        <dbReference type="ARBA" id="ARBA00022741"/>
    </source>
</evidence>
<keyword evidence="8" id="KW-0460">Magnesium</keyword>
<proteinExistence type="inferred from homology"/>
<dbReference type="GO" id="GO:0005524">
    <property type="term" value="F:ATP binding"/>
    <property type="evidence" value="ECO:0007669"/>
    <property type="project" value="UniProtKB-KW"/>
</dbReference>
<evidence type="ECO:0000313" key="12">
    <source>
        <dbReference type="EMBL" id="KAK1934901.1"/>
    </source>
</evidence>
<dbReference type="GO" id="GO:0006400">
    <property type="term" value="P:tRNA modification"/>
    <property type="evidence" value="ECO:0007669"/>
    <property type="project" value="TreeGrafter"/>
</dbReference>
<dbReference type="PANTHER" id="PTHR11088">
    <property type="entry name" value="TRNA DIMETHYLALLYLTRANSFERASE"/>
    <property type="match status" value="1"/>
</dbReference>
<dbReference type="GO" id="GO:0052381">
    <property type="term" value="F:tRNA dimethylallyltransferase activity"/>
    <property type="evidence" value="ECO:0007669"/>
    <property type="project" value="UniProtKB-EC"/>
</dbReference>
<keyword evidence="11" id="KW-0732">Signal</keyword>
<reference evidence="12" key="2">
    <citation type="submission" date="2021-05" db="EMBL/GenBank/DDBJ databases">
        <authorList>
            <person name="Pain A."/>
        </authorList>
    </citation>
    <scope>NUCLEOTIDE SEQUENCE</scope>
    <source>
        <strain evidence="12">1802A</strain>
    </source>
</reference>
<sequence length="371" mass="42108">MVLSPISGLITLGLCLYHIHSAYGFTQKSSHILAIPPRSRSQTSQMVLHHHPNDLQHLRQKLVVILGPTATGKTKASIEVALNLRQHGIAAEIVNADSMQVYQGFDIGTAKPTPLQMQQVKHHLFGLIEPTKDYNAASYVNACTDVIDILRSRGVLPIVVGGTNMYIEGLIWPSVIDMQRSGPEYTTQELYDKLNELDRERAAMLHQNDRKRITRSLDVIRIYGMKHSDLIQQRKMERDKIGSKYDVIIFAMQCEPETHKKLIQKRTQAMLQNGIIEECLNLMKIIGLQKYNKTAISSTAYKELMPILEESMNKESLPSDETMKRCAAALETATWQYTRKQNTWIRNRIKSETGVKVVHIDTTGELFNLET</sequence>
<dbReference type="Proteomes" id="UP001195914">
    <property type="component" value="Unassembled WGS sequence"/>
</dbReference>
<dbReference type="SUPFAM" id="SSF52540">
    <property type="entry name" value="P-loop containing nucleoside triphosphate hydrolases"/>
    <property type="match status" value="1"/>
</dbReference>
<keyword evidence="4 10" id="KW-0808">Transferase</keyword>
<evidence type="ECO:0000256" key="8">
    <source>
        <dbReference type="ARBA" id="ARBA00022842"/>
    </source>
</evidence>
<feature type="signal peptide" evidence="11">
    <location>
        <begin position="1"/>
        <end position="24"/>
    </location>
</feature>
<keyword evidence="5" id="KW-0819">tRNA processing</keyword>
<dbReference type="EC" id="2.5.1.75" evidence="3"/>
<feature type="chain" id="PRO_5042061872" description="tRNA dimethylallyltransferase" evidence="11">
    <location>
        <begin position="25"/>
        <end position="371"/>
    </location>
</feature>
<dbReference type="Gene3D" id="1.10.20.140">
    <property type="match status" value="1"/>
</dbReference>
<dbReference type="NCBIfam" id="TIGR00174">
    <property type="entry name" value="miaA"/>
    <property type="match status" value="1"/>
</dbReference>
<evidence type="ECO:0000256" key="2">
    <source>
        <dbReference type="ARBA" id="ARBA00005842"/>
    </source>
</evidence>
<reference evidence="12" key="1">
    <citation type="journal article" date="2014" name="Nucleic Acids Res.">
        <title>The evolutionary dynamics of variant antigen genes in Babesia reveal a history of genomic innovation underlying host-parasite interaction.</title>
        <authorList>
            <person name="Jackson A.P."/>
            <person name="Otto T.D."/>
            <person name="Darby A."/>
            <person name="Ramaprasad A."/>
            <person name="Xia D."/>
            <person name="Echaide I.E."/>
            <person name="Farber M."/>
            <person name="Gahlot S."/>
            <person name="Gamble J."/>
            <person name="Gupta D."/>
            <person name="Gupta Y."/>
            <person name="Jackson L."/>
            <person name="Malandrin L."/>
            <person name="Malas T.B."/>
            <person name="Moussa E."/>
            <person name="Nair M."/>
            <person name="Reid A.J."/>
            <person name="Sanders M."/>
            <person name="Sharma J."/>
            <person name="Tracey A."/>
            <person name="Quail M.A."/>
            <person name="Weir W."/>
            <person name="Wastling J.M."/>
            <person name="Hall N."/>
            <person name="Willadsen P."/>
            <person name="Lingelbach K."/>
            <person name="Shiels B."/>
            <person name="Tait A."/>
            <person name="Berriman M."/>
            <person name="Allred D.R."/>
            <person name="Pain A."/>
        </authorList>
    </citation>
    <scope>NUCLEOTIDE SEQUENCE</scope>
    <source>
        <strain evidence="12">1802A</strain>
    </source>
</reference>
<evidence type="ECO:0000256" key="3">
    <source>
        <dbReference type="ARBA" id="ARBA00012665"/>
    </source>
</evidence>
<evidence type="ECO:0000256" key="11">
    <source>
        <dbReference type="SAM" id="SignalP"/>
    </source>
</evidence>
<dbReference type="AlphaFoldDB" id="A0AAD9GAJ9"/>
<organism evidence="12 13">
    <name type="scientific">Babesia divergens</name>
    <dbReference type="NCBI Taxonomy" id="32595"/>
    <lineage>
        <taxon>Eukaryota</taxon>
        <taxon>Sar</taxon>
        <taxon>Alveolata</taxon>
        <taxon>Apicomplexa</taxon>
        <taxon>Aconoidasida</taxon>
        <taxon>Piroplasmida</taxon>
        <taxon>Babesiidae</taxon>
        <taxon>Babesia</taxon>
    </lineage>
</organism>
<dbReference type="EMBL" id="JAHBMH010000062">
    <property type="protein sequence ID" value="KAK1934901.1"/>
    <property type="molecule type" value="Genomic_DNA"/>
</dbReference>
<dbReference type="InterPro" id="IPR039657">
    <property type="entry name" value="Dimethylallyltransferase"/>
</dbReference>